<sequence>MRSSNQLPGEETWGQLKQKAARHIGCEGVCEKGEARKEGRKQRSIRARRAKNEEDGEATHAGEEGVPSGSSWTTRREDPSITRVPHLLPVARTCRTSSPLQRRRRGSQVPSSALIVLGSLAPRKKCVIIRGHCACGGREENSMRMFSVTYALSAGESGIVRLLTNGLCFRMLSPRCGGRLCPGLKYREYIRRKS</sequence>
<proteinExistence type="predicted"/>
<organism evidence="2">
    <name type="scientific">Ooceraea biroi</name>
    <name type="common">Clonal raider ant</name>
    <name type="synonym">Cerapachys biroi</name>
    <dbReference type="NCBI Taxonomy" id="2015173"/>
    <lineage>
        <taxon>Eukaryota</taxon>
        <taxon>Metazoa</taxon>
        <taxon>Ecdysozoa</taxon>
        <taxon>Arthropoda</taxon>
        <taxon>Hexapoda</taxon>
        <taxon>Insecta</taxon>
        <taxon>Pterygota</taxon>
        <taxon>Neoptera</taxon>
        <taxon>Endopterygota</taxon>
        <taxon>Hymenoptera</taxon>
        <taxon>Apocrita</taxon>
        <taxon>Aculeata</taxon>
        <taxon>Formicoidea</taxon>
        <taxon>Formicidae</taxon>
        <taxon>Dorylinae</taxon>
        <taxon>Ooceraea</taxon>
    </lineage>
</organism>
<feature type="compositionally biased region" description="Basic and acidic residues" evidence="1">
    <location>
        <begin position="50"/>
        <end position="63"/>
    </location>
</feature>
<reference evidence="2" key="2">
    <citation type="submission" date="2018-07" db="EMBL/GenBank/DDBJ databases">
        <authorList>
            <person name="Mckenzie S.K."/>
            <person name="Kronauer D.J.C."/>
        </authorList>
    </citation>
    <scope>NUCLEOTIDE SEQUENCE</scope>
    <source>
        <strain evidence="2">Clonal line C1</strain>
    </source>
</reference>
<protein>
    <submittedName>
        <fullName evidence="2">Uncharacterized protein</fullName>
    </submittedName>
</protein>
<evidence type="ECO:0000313" key="2">
    <source>
        <dbReference type="EMBL" id="RLU20090.1"/>
    </source>
</evidence>
<feature type="compositionally biased region" description="Basic residues" evidence="1">
    <location>
        <begin position="38"/>
        <end position="49"/>
    </location>
</feature>
<dbReference type="AlphaFoldDB" id="A0A3L8DI23"/>
<evidence type="ECO:0000256" key="1">
    <source>
        <dbReference type="SAM" id="MobiDB-lite"/>
    </source>
</evidence>
<reference evidence="2" key="1">
    <citation type="journal article" date="2018" name="Genome Res.">
        <title>The genomic architecture and molecular evolution of ant odorant receptors.</title>
        <authorList>
            <person name="McKenzie S.K."/>
            <person name="Kronauer D.J.C."/>
        </authorList>
    </citation>
    <scope>NUCLEOTIDE SEQUENCE [LARGE SCALE GENOMIC DNA]</scope>
    <source>
        <strain evidence="2">Clonal line C1</strain>
    </source>
</reference>
<comment type="caution">
    <text evidence="2">The sequence shown here is derived from an EMBL/GenBank/DDBJ whole genome shotgun (WGS) entry which is preliminary data.</text>
</comment>
<name>A0A3L8DI23_OOCBI</name>
<accession>A0A3L8DI23</accession>
<gene>
    <name evidence="2" type="ORF">DMN91_006696</name>
</gene>
<dbReference type="EMBL" id="QOIP01000007">
    <property type="protein sequence ID" value="RLU20090.1"/>
    <property type="molecule type" value="Genomic_DNA"/>
</dbReference>
<feature type="region of interest" description="Disordered" evidence="1">
    <location>
        <begin position="26"/>
        <end position="83"/>
    </location>
</feature>
<dbReference type="Proteomes" id="UP000279307">
    <property type="component" value="Chromosome 7"/>
</dbReference>